<dbReference type="Pfam" id="PF03544">
    <property type="entry name" value="TonB_C"/>
    <property type="match status" value="1"/>
</dbReference>
<dbReference type="RefSeq" id="WP_343335795.1">
    <property type="nucleotide sequence ID" value="NZ_JAPOHD010000069.1"/>
</dbReference>
<keyword evidence="6" id="KW-0812">Transmembrane</keyword>
<evidence type="ECO:0000256" key="6">
    <source>
        <dbReference type="ARBA" id="ARBA00022692"/>
    </source>
</evidence>
<comment type="subcellular location">
    <subcellularLocation>
        <location evidence="1">Cell inner membrane</location>
        <topology evidence="1">Single-pass membrane protein</topology>
        <orientation evidence="1">Periplasmic side</orientation>
    </subcellularLocation>
</comment>
<evidence type="ECO:0000313" key="12">
    <source>
        <dbReference type="Proteomes" id="UP001145087"/>
    </source>
</evidence>
<evidence type="ECO:0000256" key="3">
    <source>
        <dbReference type="ARBA" id="ARBA00022448"/>
    </source>
</evidence>
<dbReference type="InterPro" id="IPR051045">
    <property type="entry name" value="TonB-dependent_transducer"/>
</dbReference>
<dbReference type="Gene3D" id="3.30.1150.10">
    <property type="match status" value="1"/>
</dbReference>
<sequence length="228" mass="25954">MIENKKSEKANLENKKSLFFLIGLVLALSLVLYAFEWETQKTEAVKDFGNTGFISEDFIFIPSTPAEKKELPKPMVKVQLFDIVDNETTVDENIDVFSSEPEDFVNIDFTNLIFQPNEDDYNTEEIFIVAEIMPEFPGGERALINYLTMNIKYPLIAQENGIEGKVYVSFVIDENGNIYNVSLLRGVDTSLDNEALRVVKGMPNWKPGRQAGKAVKVRYSVPIYFDLK</sequence>
<dbReference type="GO" id="GO:0098797">
    <property type="term" value="C:plasma membrane protein complex"/>
    <property type="evidence" value="ECO:0007669"/>
    <property type="project" value="TreeGrafter"/>
</dbReference>
<comment type="caution">
    <text evidence="11">The sequence shown here is derived from an EMBL/GenBank/DDBJ whole genome shotgun (WGS) entry which is preliminary data.</text>
</comment>
<dbReference type="AlphaFoldDB" id="A0A9X3FAC6"/>
<gene>
    <name evidence="11" type="ORF">OU798_24165</name>
</gene>
<keyword evidence="8" id="KW-1133">Transmembrane helix</keyword>
<name>A0A9X3FAC6_9BACT</name>
<protein>
    <submittedName>
        <fullName evidence="11">TonB family protein</fullName>
    </submittedName>
</protein>
<dbReference type="FunFam" id="3.30.1150.10:FF:000002">
    <property type="entry name" value="Energy transducer TonB"/>
    <property type="match status" value="1"/>
</dbReference>
<dbReference type="PANTHER" id="PTHR33446:SF2">
    <property type="entry name" value="PROTEIN TONB"/>
    <property type="match status" value="1"/>
</dbReference>
<keyword evidence="4" id="KW-1003">Cell membrane</keyword>
<organism evidence="11 12">
    <name type="scientific">Draconibacterium aestuarii</name>
    <dbReference type="NCBI Taxonomy" id="2998507"/>
    <lineage>
        <taxon>Bacteria</taxon>
        <taxon>Pseudomonadati</taxon>
        <taxon>Bacteroidota</taxon>
        <taxon>Bacteroidia</taxon>
        <taxon>Marinilabiliales</taxon>
        <taxon>Prolixibacteraceae</taxon>
        <taxon>Draconibacterium</taxon>
    </lineage>
</organism>
<reference evidence="11" key="1">
    <citation type="submission" date="2022-11" db="EMBL/GenBank/DDBJ databases">
        <title>Marilongibacter aestuarii gen. nov., sp. nov., isolated from tidal flat sediment.</title>
        <authorList>
            <person name="Jiayan W."/>
        </authorList>
    </citation>
    <scope>NUCLEOTIDE SEQUENCE</scope>
    <source>
        <strain evidence="11">Z1-6</strain>
    </source>
</reference>
<evidence type="ECO:0000313" key="11">
    <source>
        <dbReference type="EMBL" id="MCY1723469.1"/>
    </source>
</evidence>
<comment type="similarity">
    <text evidence="2">Belongs to the TonB family.</text>
</comment>
<proteinExistence type="inferred from homology"/>
<dbReference type="GO" id="GO:0055085">
    <property type="term" value="P:transmembrane transport"/>
    <property type="evidence" value="ECO:0007669"/>
    <property type="project" value="InterPro"/>
</dbReference>
<dbReference type="PANTHER" id="PTHR33446">
    <property type="entry name" value="PROTEIN TONB-RELATED"/>
    <property type="match status" value="1"/>
</dbReference>
<dbReference type="GO" id="GO:0031992">
    <property type="term" value="F:energy transducer activity"/>
    <property type="evidence" value="ECO:0007669"/>
    <property type="project" value="InterPro"/>
</dbReference>
<dbReference type="EMBL" id="JAPOHD010000069">
    <property type="protein sequence ID" value="MCY1723469.1"/>
    <property type="molecule type" value="Genomic_DNA"/>
</dbReference>
<evidence type="ECO:0000259" key="10">
    <source>
        <dbReference type="PROSITE" id="PS52015"/>
    </source>
</evidence>
<keyword evidence="9" id="KW-0472">Membrane</keyword>
<dbReference type="InterPro" id="IPR006260">
    <property type="entry name" value="TonB/TolA_C"/>
</dbReference>
<evidence type="ECO:0000256" key="7">
    <source>
        <dbReference type="ARBA" id="ARBA00022927"/>
    </source>
</evidence>
<dbReference type="GO" id="GO:0015891">
    <property type="term" value="P:siderophore transport"/>
    <property type="evidence" value="ECO:0007669"/>
    <property type="project" value="InterPro"/>
</dbReference>
<dbReference type="PROSITE" id="PS52015">
    <property type="entry name" value="TONB_CTD"/>
    <property type="match status" value="1"/>
</dbReference>
<evidence type="ECO:0000256" key="5">
    <source>
        <dbReference type="ARBA" id="ARBA00022519"/>
    </source>
</evidence>
<dbReference type="NCBIfam" id="TIGR01352">
    <property type="entry name" value="tonB_Cterm"/>
    <property type="match status" value="1"/>
</dbReference>
<keyword evidence="12" id="KW-1185">Reference proteome</keyword>
<dbReference type="PRINTS" id="PR01374">
    <property type="entry name" value="TONBPROTEIN"/>
</dbReference>
<dbReference type="InterPro" id="IPR003538">
    <property type="entry name" value="TonB"/>
</dbReference>
<dbReference type="SUPFAM" id="SSF74653">
    <property type="entry name" value="TolA/TonB C-terminal domain"/>
    <property type="match status" value="1"/>
</dbReference>
<accession>A0A9X3FAC6</accession>
<keyword evidence="5" id="KW-0997">Cell inner membrane</keyword>
<evidence type="ECO:0000256" key="4">
    <source>
        <dbReference type="ARBA" id="ARBA00022475"/>
    </source>
</evidence>
<keyword evidence="7" id="KW-0653">Protein transport</keyword>
<evidence type="ECO:0000256" key="2">
    <source>
        <dbReference type="ARBA" id="ARBA00006555"/>
    </source>
</evidence>
<keyword evidence="3" id="KW-0813">Transport</keyword>
<evidence type="ECO:0000256" key="1">
    <source>
        <dbReference type="ARBA" id="ARBA00004383"/>
    </source>
</evidence>
<dbReference type="GO" id="GO:0030288">
    <property type="term" value="C:outer membrane-bounded periplasmic space"/>
    <property type="evidence" value="ECO:0007669"/>
    <property type="project" value="InterPro"/>
</dbReference>
<evidence type="ECO:0000256" key="8">
    <source>
        <dbReference type="ARBA" id="ARBA00022989"/>
    </source>
</evidence>
<evidence type="ECO:0000256" key="9">
    <source>
        <dbReference type="ARBA" id="ARBA00023136"/>
    </source>
</evidence>
<feature type="domain" description="TonB C-terminal" evidence="10">
    <location>
        <begin position="138"/>
        <end position="228"/>
    </location>
</feature>
<dbReference type="InterPro" id="IPR037682">
    <property type="entry name" value="TonB_C"/>
</dbReference>
<dbReference type="GO" id="GO:0015031">
    <property type="term" value="P:protein transport"/>
    <property type="evidence" value="ECO:0007669"/>
    <property type="project" value="UniProtKB-KW"/>
</dbReference>
<dbReference type="Proteomes" id="UP001145087">
    <property type="component" value="Unassembled WGS sequence"/>
</dbReference>